<protein>
    <submittedName>
        <fullName evidence="1">Collagen-like protein</fullName>
    </submittedName>
</protein>
<dbReference type="AlphaFoldDB" id="A0A7G5CBS1"/>
<evidence type="ECO:0000313" key="2">
    <source>
        <dbReference type="Proteomes" id="UP000515596"/>
    </source>
</evidence>
<reference evidence="1 2" key="1">
    <citation type="journal article" date="2020" name="Mol. Biol. Evol.">
        <title>Life and death of selfish genes: comparative genomics reveals the dynamic evolution of cytoplasmic incompatibility.</title>
        <authorList>
            <person name="Martinez J."/>
            <person name="Klasson L."/>
            <person name="Welch J."/>
            <person name="Jiggins F.M."/>
        </authorList>
    </citation>
    <scope>NUCLEOTIDE SEQUENCE [LARGE SCALE GENOMIC DNA]</scope>
    <source>
        <strain evidence="1">WNik</strain>
    </source>
</reference>
<evidence type="ECO:0000313" key="1">
    <source>
        <dbReference type="EMBL" id="QMV46655.1"/>
    </source>
</evidence>
<organism evidence="1 2">
    <name type="scientific">Wolbachia pipientis</name>
    <dbReference type="NCBI Taxonomy" id="955"/>
    <lineage>
        <taxon>Bacteria</taxon>
        <taxon>Pseudomonadati</taxon>
        <taxon>Pseudomonadota</taxon>
        <taxon>Alphaproteobacteria</taxon>
        <taxon>Rickettsiales</taxon>
        <taxon>Anaplasmataceae</taxon>
        <taxon>Wolbachieae</taxon>
        <taxon>Wolbachia</taxon>
    </lineage>
</organism>
<gene>
    <name evidence="1" type="ORF">HC356_00510</name>
</gene>
<sequence>MALSDKLSTIEDLATNGDFLGKLITELSKGANNADIYTKKGVDDELKKKADTAALTNKTDKNYVDTELRKKANTADVYTKKNVDDELAKKADTAALTNKADKNYVNTELGKKADISALDNKANTADVYTKTDADTAFVKATELKTKVAEKAVVDSITASSDFTDKVYTKTAADTAFVKTADLKTKAAEKDVVEAIFDAKDGNDKISETKVGTTFAKKTDLDNKADADGTNLDDAKVTAILNKLADKVVQISQLETPAVAGKVLGVKDGNKSILVDKLGGFLSSKETAPYDGTNNQTAKVFLAAKGITPTAADLATEVAKNAKFIDDIEKIAVSSNPKFQSAVREVMSQPSFEIPTSDDAALNWTW</sequence>
<dbReference type="Proteomes" id="UP000515596">
    <property type="component" value="Chromosome"/>
</dbReference>
<name>A0A7G5CBS1_WOLPI</name>
<dbReference type="EMBL" id="CP050530">
    <property type="protein sequence ID" value="QMV46655.1"/>
    <property type="molecule type" value="Genomic_DNA"/>
</dbReference>
<proteinExistence type="predicted"/>
<accession>A0A7G5CBS1</accession>
<dbReference type="RefSeq" id="WP_182183494.1">
    <property type="nucleotide sequence ID" value="NZ_CP050530.1"/>
</dbReference>
<keyword evidence="1" id="KW-0176">Collagen</keyword>